<keyword evidence="1" id="KW-0812">Transmembrane</keyword>
<keyword evidence="1" id="KW-0472">Membrane</keyword>
<name>A0A372IP15_9BACT</name>
<gene>
    <name evidence="2" type="ORF">D0Y96_07735</name>
</gene>
<keyword evidence="3" id="KW-1185">Reference proteome</keyword>
<evidence type="ECO:0000313" key="3">
    <source>
        <dbReference type="Proteomes" id="UP000264702"/>
    </source>
</evidence>
<sequence>MRQNASQNRVSRNLYWIWFAGAAVWFFDAAFGLHRGSLTIGLLDAAVSAVFLAAGMFFRRQARRQKTEDRD</sequence>
<comment type="caution">
    <text evidence="2">The sequence shown here is derived from an EMBL/GenBank/DDBJ whole genome shotgun (WGS) entry which is preliminary data.</text>
</comment>
<accession>A0A372IP15</accession>
<evidence type="ECO:0000256" key="1">
    <source>
        <dbReference type="SAM" id="Phobius"/>
    </source>
</evidence>
<proteinExistence type="predicted"/>
<feature type="transmembrane region" description="Helical" evidence="1">
    <location>
        <begin position="38"/>
        <end position="58"/>
    </location>
</feature>
<evidence type="ECO:0000313" key="2">
    <source>
        <dbReference type="EMBL" id="RFU16645.1"/>
    </source>
</evidence>
<dbReference type="AlphaFoldDB" id="A0A372IP15"/>
<dbReference type="EMBL" id="QVQT01000003">
    <property type="protein sequence ID" value="RFU16645.1"/>
    <property type="molecule type" value="Genomic_DNA"/>
</dbReference>
<feature type="transmembrane region" description="Helical" evidence="1">
    <location>
        <begin position="12"/>
        <end position="32"/>
    </location>
</feature>
<protein>
    <submittedName>
        <fullName evidence="2">Uncharacterized protein</fullName>
    </submittedName>
</protein>
<reference evidence="2 3" key="1">
    <citation type="submission" date="2018-08" db="EMBL/GenBank/DDBJ databases">
        <title>Acidipila sp. 4G-K13, an acidobacterium isolated from forest soil.</title>
        <authorList>
            <person name="Gao Z.-H."/>
            <person name="Qiu L.-H."/>
        </authorList>
    </citation>
    <scope>NUCLEOTIDE SEQUENCE [LARGE SCALE GENOMIC DNA]</scope>
    <source>
        <strain evidence="2 3">4G-K13</strain>
    </source>
</reference>
<dbReference type="Proteomes" id="UP000264702">
    <property type="component" value="Unassembled WGS sequence"/>
</dbReference>
<organism evidence="2 3">
    <name type="scientific">Paracidobacterium acidisoli</name>
    <dbReference type="NCBI Taxonomy" id="2303751"/>
    <lineage>
        <taxon>Bacteria</taxon>
        <taxon>Pseudomonadati</taxon>
        <taxon>Acidobacteriota</taxon>
        <taxon>Terriglobia</taxon>
        <taxon>Terriglobales</taxon>
        <taxon>Acidobacteriaceae</taxon>
        <taxon>Paracidobacterium</taxon>
    </lineage>
</organism>
<keyword evidence="1" id="KW-1133">Transmembrane helix</keyword>